<evidence type="ECO:0000313" key="2">
    <source>
        <dbReference type="Proteomes" id="UP000463224"/>
    </source>
</evidence>
<reference evidence="1 2" key="1">
    <citation type="submission" date="2019-12" db="EMBL/GenBank/DDBJ databases">
        <title>Nitratireductor arenosus sp. nov., Isolated from sea sand, Jeju island, South Korea.</title>
        <authorList>
            <person name="Kim W."/>
        </authorList>
    </citation>
    <scope>NUCLEOTIDE SEQUENCE [LARGE SCALE GENOMIC DNA]</scope>
    <source>
        <strain evidence="1 2">CAU 1489</strain>
    </source>
</reference>
<dbReference type="RefSeq" id="WP_156711698.1">
    <property type="nucleotide sequence ID" value="NZ_WPHG01000001.1"/>
</dbReference>
<dbReference type="EMBL" id="WPHG01000001">
    <property type="protein sequence ID" value="MVA96796.1"/>
    <property type="molecule type" value="Genomic_DNA"/>
</dbReference>
<accession>A0A844Q9Q4</accession>
<keyword evidence="2" id="KW-1185">Reference proteome</keyword>
<proteinExistence type="predicted"/>
<dbReference type="Proteomes" id="UP000463224">
    <property type="component" value="Unassembled WGS sequence"/>
</dbReference>
<evidence type="ECO:0000313" key="1">
    <source>
        <dbReference type="EMBL" id="MVA96796.1"/>
    </source>
</evidence>
<gene>
    <name evidence="1" type="ORF">GN330_05985</name>
</gene>
<sequence length="152" mass="15746">MRGSIHILAATVLITGGAAAYLLSPGPAAAQAVMLYKNPQCGCCEAYADYLRQNGFTVTVEPTHELAAMSRAAGVANDVQGCHLSMIEGYAVSGHVPVDVVKGLLTERPDIKGVTLPGMPLGSPGMGGTKEAAFEILEISKSGEITGVYARR</sequence>
<dbReference type="Pfam" id="PF04214">
    <property type="entry name" value="DUF411"/>
    <property type="match status" value="1"/>
</dbReference>
<name>A0A844Q9Q4_9HYPH</name>
<dbReference type="InterPro" id="IPR007332">
    <property type="entry name" value="DUF411"/>
</dbReference>
<organism evidence="1 2">
    <name type="scientific">Nitratireductor arenosus</name>
    <dbReference type="NCBI Taxonomy" id="2682096"/>
    <lineage>
        <taxon>Bacteria</taxon>
        <taxon>Pseudomonadati</taxon>
        <taxon>Pseudomonadota</taxon>
        <taxon>Alphaproteobacteria</taxon>
        <taxon>Hyphomicrobiales</taxon>
        <taxon>Phyllobacteriaceae</taxon>
        <taxon>Nitratireductor</taxon>
    </lineage>
</organism>
<dbReference type="AlphaFoldDB" id="A0A844Q9Q4"/>
<protein>
    <submittedName>
        <fullName evidence="1">DUF411 domain-containing protein</fullName>
    </submittedName>
</protein>
<comment type="caution">
    <text evidence="1">The sequence shown here is derived from an EMBL/GenBank/DDBJ whole genome shotgun (WGS) entry which is preliminary data.</text>
</comment>